<keyword evidence="5" id="KW-1185">Reference proteome</keyword>
<keyword evidence="1 2" id="KW-0808">Transferase</keyword>
<feature type="domain" description="Pyruvate carboxyltransferase" evidence="3">
    <location>
        <begin position="30"/>
        <end position="283"/>
    </location>
</feature>
<dbReference type="InterPro" id="IPR002034">
    <property type="entry name" value="AIPM/Hcit_synth_CS"/>
</dbReference>
<dbReference type="PANTHER" id="PTHR42880">
    <property type="entry name" value="HOMOCITRATE SYNTHASE"/>
    <property type="match status" value="1"/>
</dbReference>
<dbReference type="PROSITE" id="PS00816">
    <property type="entry name" value="AIPM_HOMOCIT_SYNTH_2"/>
    <property type="match status" value="1"/>
</dbReference>
<sequence>MNQLEGGDRTAVSPWNWSGLEGGRVRARPPRVADCTLRDGEQQPGIVFTVDQKVEIARAVAALGVHDLELGTPAVSPDDAEAIRRVVDAGLGVYTSALGRATEADVDLVRSCGVDAVRLSLPISERQRAAKMRLPAGEYVERALRIAGYAKERGLDVIFSPYDTTRCDRTLLEALLDAFRREGCVDRVRLVDTTGAASPQAVAALVGLMDDAGGGIPIEVHCHNDFGLGTANTVAGALAGAAYLSTTINGIGERSGNASLEEVVTAMAVLYGIDVGIDLARLTAVSAIVETASGVRLQPHKAVVGRNAFAHESGLVVAGLLRDPFTAEAYAPELVGQRRRIVVGKTSGRASLEAKVRELVGGDPPDDLDLDALLTGVKAAAIDAGRSLEDDELRALMTTRSKG</sequence>
<dbReference type="AlphaFoldDB" id="A0A9E7C259"/>
<dbReference type="InterPro" id="IPR054691">
    <property type="entry name" value="LeuA/HCS_post-cat"/>
</dbReference>
<proteinExistence type="inferred from homology"/>
<evidence type="ECO:0000259" key="3">
    <source>
        <dbReference type="PROSITE" id="PS50991"/>
    </source>
</evidence>
<evidence type="ECO:0000313" key="4">
    <source>
        <dbReference type="EMBL" id="UGS38220.1"/>
    </source>
</evidence>
<dbReference type="InterPro" id="IPR013785">
    <property type="entry name" value="Aldolase_TIM"/>
</dbReference>
<dbReference type="Gene3D" id="3.20.20.70">
    <property type="entry name" value="Aldolase class I"/>
    <property type="match status" value="1"/>
</dbReference>
<evidence type="ECO:0000313" key="5">
    <source>
        <dbReference type="Proteomes" id="UP001162834"/>
    </source>
</evidence>
<dbReference type="Pfam" id="PF22617">
    <property type="entry name" value="HCS_D2"/>
    <property type="match status" value="1"/>
</dbReference>
<comment type="similarity">
    <text evidence="2">Belongs to the alpha-IPM synthase/homocitrate synthase family.</text>
</comment>
<dbReference type="KEGG" id="sbae:DSM104329_04644"/>
<dbReference type="RefSeq" id="WP_259312250.1">
    <property type="nucleotide sequence ID" value="NZ_CP087164.1"/>
</dbReference>
<evidence type="ECO:0000256" key="1">
    <source>
        <dbReference type="ARBA" id="ARBA00022679"/>
    </source>
</evidence>
<name>A0A9E7C259_9ACTN</name>
<dbReference type="GO" id="GO:0046912">
    <property type="term" value="F:acyltransferase activity, acyl groups converted into alkyl on transfer"/>
    <property type="evidence" value="ECO:0007669"/>
    <property type="project" value="InterPro"/>
</dbReference>
<dbReference type="SUPFAM" id="SSF51569">
    <property type="entry name" value="Aldolase"/>
    <property type="match status" value="1"/>
</dbReference>
<dbReference type="InterPro" id="IPR000891">
    <property type="entry name" value="PYR_CT"/>
</dbReference>
<dbReference type="Gene3D" id="1.10.238.260">
    <property type="match status" value="1"/>
</dbReference>
<accession>A0A9E7C259</accession>
<dbReference type="EC" id="2.3.3.19" evidence="4"/>
<gene>
    <name evidence="4" type="primary">frbC</name>
    <name evidence="4" type="ORF">DSM104329_04644</name>
</gene>
<reference evidence="4" key="1">
    <citation type="journal article" date="2022" name="Int. J. Syst. Evol. Microbiol.">
        <title>Pseudomonas aegrilactucae sp. nov. and Pseudomonas morbosilactucae sp. nov., pathogens causing bacterial rot of lettuce in Japan.</title>
        <authorList>
            <person name="Sawada H."/>
            <person name="Fujikawa T."/>
            <person name="Satou M."/>
        </authorList>
    </citation>
    <scope>NUCLEOTIDE SEQUENCE</scope>
    <source>
        <strain evidence="4">0166_1</strain>
    </source>
</reference>
<evidence type="ECO:0000256" key="2">
    <source>
        <dbReference type="RuleBase" id="RU003523"/>
    </source>
</evidence>
<dbReference type="Proteomes" id="UP001162834">
    <property type="component" value="Chromosome"/>
</dbReference>
<dbReference type="Pfam" id="PF00682">
    <property type="entry name" value="HMGL-like"/>
    <property type="match status" value="1"/>
</dbReference>
<protein>
    <submittedName>
        <fullName evidence="4">2-phosphonomethylmalate synthase</fullName>
        <ecNumber evidence="4">2.3.3.19</ecNumber>
    </submittedName>
</protein>
<dbReference type="GO" id="GO:0019752">
    <property type="term" value="P:carboxylic acid metabolic process"/>
    <property type="evidence" value="ECO:0007669"/>
    <property type="project" value="InterPro"/>
</dbReference>
<organism evidence="4 5">
    <name type="scientific">Capillimicrobium parvum</name>
    <dbReference type="NCBI Taxonomy" id="2884022"/>
    <lineage>
        <taxon>Bacteria</taxon>
        <taxon>Bacillati</taxon>
        <taxon>Actinomycetota</taxon>
        <taxon>Thermoleophilia</taxon>
        <taxon>Solirubrobacterales</taxon>
        <taxon>Capillimicrobiaceae</taxon>
        <taxon>Capillimicrobium</taxon>
    </lineage>
</organism>
<dbReference type="EMBL" id="CP087164">
    <property type="protein sequence ID" value="UGS38220.1"/>
    <property type="molecule type" value="Genomic_DNA"/>
</dbReference>
<dbReference type="PROSITE" id="PS00815">
    <property type="entry name" value="AIPM_HOMOCIT_SYNTH_1"/>
    <property type="match status" value="1"/>
</dbReference>
<dbReference type="PROSITE" id="PS50991">
    <property type="entry name" value="PYR_CT"/>
    <property type="match status" value="1"/>
</dbReference>
<keyword evidence="4" id="KW-0012">Acyltransferase</keyword>
<dbReference type="PANTHER" id="PTHR42880:SF1">
    <property type="entry name" value="ISOPROPYLMALATE_HOMOCITRATE_CITRAMALATE SYNTHASE FAMILY PROTEIN"/>
    <property type="match status" value="1"/>
</dbReference>